<keyword evidence="3" id="KW-1185">Reference proteome</keyword>
<dbReference type="OrthoDB" id="8945220at2"/>
<dbReference type="InterPro" id="IPR036291">
    <property type="entry name" value="NAD(P)-bd_dom_sf"/>
</dbReference>
<feature type="domain" description="NAD(P)-binding" evidence="1">
    <location>
        <begin position="6"/>
        <end position="160"/>
    </location>
</feature>
<dbReference type="SUPFAM" id="SSF51735">
    <property type="entry name" value="NAD(P)-binding Rossmann-fold domains"/>
    <property type="match status" value="1"/>
</dbReference>
<dbReference type="InterPro" id="IPR051604">
    <property type="entry name" value="Ergot_Alk_Oxidoreductase"/>
</dbReference>
<dbReference type="RefSeq" id="WP_047213410.1">
    <property type="nucleotide sequence ID" value="NZ_CP011568.3"/>
</dbReference>
<dbReference type="AlphaFoldDB" id="A0A0G3EKX5"/>
<dbReference type="InterPro" id="IPR016040">
    <property type="entry name" value="NAD(P)-bd_dom"/>
</dbReference>
<evidence type="ECO:0000313" key="2">
    <source>
        <dbReference type="EMBL" id="AKJ67708.1"/>
    </source>
</evidence>
<accession>A0A0G3EKX5</accession>
<dbReference type="PATRIC" id="fig|445709.3.peg.1115"/>
<dbReference type="Pfam" id="PF13460">
    <property type="entry name" value="NAD_binding_10"/>
    <property type="match status" value="1"/>
</dbReference>
<dbReference type="KEGG" id="ptx:ABW99_05180"/>
<reference evidence="3" key="1">
    <citation type="submission" date="2015-06" db="EMBL/GenBank/DDBJ databases">
        <authorList>
            <person name="Lim Y.L."/>
            <person name="Ee R."/>
            <person name="Yong D."/>
            <person name="How K.Y."/>
            <person name="Yin W.F."/>
            <person name="Chan K.G."/>
        </authorList>
    </citation>
    <scope>NUCLEOTIDE SEQUENCE [LARGE SCALE GENOMIC DNA]</scope>
    <source>
        <strain evidence="3">DSM 25325</strain>
    </source>
</reference>
<dbReference type="Gene3D" id="3.40.50.720">
    <property type="entry name" value="NAD(P)-binding Rossmann-like Domain"/>
    <property type="match status" value="1"/>
</dbReference>
<sequence>MFVIFGAAGNVGRASAAALREAGRPVRAVVRDSAQAGPLARLGCEIAVADLCEPVSVARALDGAQAVQMLCPVPRSGSLPAQAMRHMIDVAASALQMNPPPRIVALSDYGAELRGGTGITELFHELESSLAPLGTRLTLLRSAEHMHNWARVMPVALATGILPSLHEPLDKRFPCVAAQDVGRLAAELLSDTFNATASADPRVVSMEGPERVSALDVARVLSDVSGHEVVARTVPREHRAAMLGRAGLSEQHVRLICDLYDAHNAGRIDVEAGVGQWRRGTTTLAQAFAALVPRVAAAMSRQ</sequence>
<evidence type="ECO:0000313" key="3">
    <source>
        <dbReference type="Proteomes" id="UP000036700"/>
    </source>
</evidence>
<dbReference type="PANTHER" id="PTHR43162">
    <property type="match status" value="1"/>
</dbReference>
<protein>
    <submittedName>
        <fullName evidence="2">NmrA family transcriptional regulator</fullName>
    </submittedName>
</protein>
<dbReference type="STRING" id="445709.ABW99_05180"/>
<gene>
    <name evidence="2" type="ORF">ABW99_05180</name>
</gene>
<proteinExistence type="predicted"/>
<dbReference type="Gene3D" id="3.90.25.10">
    <property type="entry name" value="UDP-galactose 4-epimerase, domain 1"/>
    <property type="match status" value="1"/>
</dbReference>
<name>A0A0G3EKX5_9BURK</name>
<dbReference type="Proteomes" id="UP000036700">
    <property type="component" value="Chromosome"/>
</dbReference>
<evidence type="ECO:0000259" key="1">
    <source>
        <dbReference type="Pfam" id="PF13460"/>
    </source>
</evidence>
<organism evidence="2 3">
    <name type="scientific">Pandoraea thiooxydans</name>
    <dbReference type="NCBI Taxonomy" id="445709"/>
    <lineage>
        <taxon>Bacteria</taxon>
        <taxon>Pseudomonadati</taxon>
        <taxon>Pseudomonadota</taxon>
        <taxon>Betaproteobacteria</taxon>
        <taxon>Burkholderiales</taxon>
        <taxon>Burkholderiaceae</taxon>
        <taxon>Pandoraea</taxon>
    </lineage>
</organism>
<dbReference type="PANTHER" id="PTHR43162:SF1">
    <property type="entry name" value="PRESTALK A DIFFERENTIATION PROTEIN A"/>
    <property type="match status" value="1"/>
</dbReference>
<dbReference type="EMBL" id="CP011568">
    <property type="protein sequence ID" value="AKJ67708.1"/>
    <property type="molecule type" value="Genomic_DNA"/>
</dbReference>